<feature type="compositionally biased region" description="Polar residues" evidence="1">
    <location>
        <begin position="745"/>
        <end position="768"/>
    </location>
</feature>
<feature type="region of interest" description="Disordered" evidence="1">
    <location>
        <begin position="954"/>
        <end position="1058"/>
    </location>
</feature>
<organism evidence="2 3">
    <name type="scientific">Tsukamurella paurometabola</name>
    <name type="common">Corynebacterium paurometabolum</name>
    <dbReference type="NCBI Taxonomy" id="2061"/>
    <lineage>
        <taxon>Bacteria</taxon>
        <taxon>Bacillati</taxon>
        <taxon>Actinomycetota</taxon>
        <taxon>Actinomycetes</taxon>
        <taxon>Mycobacteriales</taxon>
        <taxon>Tsukamurellaceae</taxon>
        <taxon>Tsukamurella</taxon>
    </lineage>
</organism>
<feature type="compositionally biased region" description="Polar residues" evidence="1">
    <location>
        <begin position="337"/>
        <end position="346"/>
    </location>
</feature>
<feature type="compositionally biased region" description="Pro residues" evidence="1">
    <location>
        <begin position="801"/>
        <end position="825"/>
    </location>
</feature>
<protein>
    <submittedName>
        <fullName evidence="2">Uncharacterized protein</fullName>
    </submittedName>
</protein>
<gene>
    <name evidence="2" type="ORF">KFZ73_16580</name>
</gene>
<feature type="compositionally biased region" description="Low complexity" evidence="1">
    <location>
        <begin position="861"/>
        <end position="878"/>
    </location>
</feature>
<feature type="region of interest" description="Disordered" evidence="1">
    <location>
        <begin position="744"/>
        <end position="882"/>
    </location>
</feature>
<dbReference type="Proteomes" id="UP000676853">
    <property type="component" value="Unassembled WGS sequence"/>
</dbReference>
<name>A0ABS5NHE1_TSUPA</name>
<accession>A0ABS5NHE1</accession>
<feature type="compositionally biased region" description="Polar residues" evidence="1">
    <location>
        <begin position="961"/>
        <end position="970"/>
    </location>
</feature>
<proteinExistence type="predicted"/>
<evidence type="ECO:0000313" key="2">
    <source>
        <dbReference type="EMBL" id="MBS4102848.1"/>
    </source>
</evidence>
<feature type="region of interest" description="Disordered" evidence="1">
    <location>
        <begin position="326"/>
        <end position="358"/>
    </location>
</feature>
<feature type="compositionally biased region" description="Polar residues" evidence="1">
    <location>
        <begin position="989"/>
        <end position="1007"/>
    </location>
</feature>
<feature type="compositionally biased region" description="Basic and acidic residues" evidence="1">
    <location>
        <begin position="849"/>
        <end position="860"/>
    </location>
</feature>
<dbReference type="EMBL" id="JAGXOE010000043">
    <property type="protein sequence ID" value="MBS4102848.1"/>
    <property type="molecule type" value="Genomic_DNA"/>
</dbReference>
<feature type="region of interest" description="Disordered" evidence="1">
    <location>
        <begin position="1227"/>
        <end position="1272"/>
    </location>
</feature>
<keyword evidence="3" id="KW-1185">Reference proteome</keyword>
<feature type="compositionally biased region" description="Polar residues" evidence="1">
    <location>
        <begin position="1029"/>
        <end position="1058"/>
    </location>
</feature>
<evidence type="ECO:0000313" key="3">
    <source>
        <dbReference type="Proteomes" id="UP000676853"/>
    </source>
</evidence>
<sequence length="1858" mass="195008">MSFDITPGDGIAGELELLGDLIVGGFPEAVFTLPGVNVDEVLDHARLYLGFADAAETAQAKVKSLELPEFVGVEGEFFHGRVPGELAMQLGAAADSYSRVGSGLKELARELDASQAALKPLEARARAVFEHMQRVWIKVNVPFTEYSGLRSEWDELVRAAGVVHERVTAAGQQAAAAIKAGTEAMVPVNDYFSTLPAGGAVTGGALARGVRSTAARAVSSAGGVAGAPGRAAKAAADGLGAVAGAALSVPGRVSARGQQLADQGAEVTAYGARVGDQLITDPRSEAAQRLVREGRATNLLGVDPSGVPTAMLMLASPNTLIREQPRKKTKGYKPGQRWTTATSRAETGTGTGADTTTVSSGVVTGRRWSALSTVFGGAAGAAGAVRGGAGAVGEGAAGLARDSRGVWVVGEQIAQAAQRVAQVAGNVEQLAALTSWAATQTAAGQLPHAAAKAADAAVGQLITVPGRFLGGYASIVTDGISGTAALLGIGGDPVRAWSGLGWNILNPAKGLSRFAVAASPLEAAADPVYAAGAATMWGTNAAIAAVPFAWVVTLPLTFTLGTAQTLLRPGLLSRIEAIKTLGQSLDAATEQHLQHTAQQATANTSQVQVTTPDVDIHTDRGGYVTFTLPDLEGGEPKAWYILATPDSPGNFTTNVPTQPGEVLVERADGSVVLTNTVTGQTVRTIKAPWAKDALGRDQPTWYSIERVDDSTSTVTQHIAPNKGALYPLVADAVAGAQIKPPTEAQIASVTGPTVQTDKFSGPTSTNAVNAPYERPQGSAGTTTTPPAQAEPYKPDPGTRPGSPPKVDPKPYTPNPAPAAPVAPPKPDTEPGQDDDKQPDTYVGAVTDSSFRDVSDIRNDADPTINPNPSPSTSTGAAATDDKSAELTRLVQSGMVTPAMLQALGYKIDANGKVVKDTPTGPPVSVELSPDLAQSPVAGLIVPHLQAGGAQVKVKEPVPGTPQDNDISSVSIGDPAKQVDTHLVRGDGATSRTQTTRNPDGSLDTVTETFDGARIDGHTTLGPDGKPVASSWNDSAGNRGTVDNTTPEQRTRVQEANGSVSGIVTTGEIGNVYKVTTLTPSGEVIRTATTDTGRDSNVELLPNPDMGALPEGTNGRREGDTWITHLANGDRVENTIPFGNGNRTVDQTIYGPDGKITHSRVVSDGAGGWQRWNNDSTGEASYASKPGLDGWTNVANFAPGAATTGAPTSQSLITPNFKEAVQRTPDGGYIRSKIVPDTTGVHGGADSVETTTVDSDGNTTVTMSRPAPFLGGGPVTTTTAQYDHNGDGWFINDRGQKFLRTGNTITTTDPATGNKIVTQLAPADPRSPDPAIRDREQVTATRTYSPDGKLVSAVFGEGQIRPGMIYGPDGTSMQVEFRPDGTYGRNQYNEFRKFGDDGRLATDGFDRLERYYNFIATGQPPFDVDPDDRSYGTRLGNTALGIVRGLIVLTNPFAQAAAQQAYFDDPQTRAALSEHRWNDAWHQSAGYLPQSQLVQQVWEVGKSAVNYTTAPIDLNADPDTMTPQQRQQHMEQLANLDRRGKTFGNNISKLLIGTDFLDPSTTWAQKAADATLGIGMFLVPVKGIGALGKSGLKIPAELTSGRALAFTDHEFAPGTFYDLSNQAIAKKVPNPAHHNFIKGTMGELLTEQKMRNADITGIRREDRYPAVAIDTKGNIEQLLTKKDRQAMVRPDRSATVDLELLFNESKYGRTGLNPNQASTFDVLATRGIDDGTGTNPGGVPLSSFPEETRVWIEGAVRRRELDLSKPVTVLVDYWAKELAANPALLRQAADLATELKHLDVLSEWRARQTRGSLLELAASIERYIADNSRFANITPAQLIVTAGILNGSITHPEAGAATP</sequence>
<evidence type="ECO:0000256" key="1">
    <source>
        <dbReference type="SAM" id="MobiDB-lite"/>
    </source>
</evidence>
<dbReference type="RefSeq" id="WP_212554400.1">
    <property type="nucleotide sequence ID" value="NZ_JAGXOE010000043.1"/>
</dbReference>
<feature type="region of interest" description="Disordered" evidence="1">
    <location>
        <begin position="1093"/>
        <end position="1116"/>
    </location>
</feature>
<feature type="compositionally biased region" description="Polar residues" evidence="1">
    <location>
        <begin position="1247"/>
        <end position="1262"/>
    </location>
</feature>
<comment type="caution">
    <text evidence="2">The sequence shown here is derived from an EMBL/GenBank/DDBJ whole genome shotgun (WGS) entry which is preliminary data.</text>
</comment>
<reference evidence="2 3" key="1">
    <citation type="submission" date="2021-04" db="EMBL/GenBank/DDBJ databases">
        <title>Whole genome sequence analysis of a thiophenic sulfur metabolizing bacteria.</title>
        <authorList>
            <person name="Akhtar N."/>
            <person name="Akram J."/>
            <person name="Aslam A."/>
        </authorList>
    </citation>
    <scope>NUCLEOTIDE SEQUENCE [LARGE SCALE GENOMIC DNA]</scope>
    <source>
        <strain evidence="2 3">3OW</strain>
    </source>
</reference>